<dbReference type="AlphaFoldDB" id="A0A6A6R4E3"/>
<keyword evidence="3" id="KW-1185">Reference proteome</keyword>
<evidence type="ECO:0000313" key="3">
    <source>
        <dbReference type="Proteomes" id="UP000799750"/>
    </source>
</evidence>
<dbReference type="CDD" id="cd04301">
    <property type="entry name" value="NAT_SF"/>
    <property type="match status" value="1"/>
</dbReference>
<dbReference type="Pfam" id="PF08445">
    <property type="entry name" value="FR47"/>
    <property type="match status" value="1"/>
</dbReference>
<dbReference type="EMBL" id="MU004185">
    <property type="protein sequence ID" value="KAF2498633.1"/>
    <property type="molecule type" value="Genomic_DNA"/>
</dbReference>
<feature type="domain" description="GCN5-related N-acetyltransferase Rv2170-like" evidence="1">
    <location>
        <begin position="272"/>
        <end position="357"/>
    </location>
</feature>
<proteinExistence type="predicted"/>
<dbReference type="Proteomes" id="UP000799750">
    <property type="component" value="Unassembled WGS sequence"/>
</dbReference>
<protein>
    <recommendedName>
        <fullName evidence="1">GCN5-related N-acetyltransferase Rv2170-like domain-containing protein</fullName>
    </recommendedName>
</protein>
<dbReference type="PANTHER" id="PTHR20958:SF6">
    <property type="entry name" value="GLYCINE N-ACYLTRANSFERASE-LIKE PROTEIN"/>
    <property type="match status" value="1"/>
</dbReference>
<dbReference type="Gene3D" id="3.40.630.30">
    <property type="match status" value="1"/>
</dbReference>
<dbReference type="PANTHER" id="PTHR20958">
    <property type="entry name" value="GLYCINE N-ACYLTRANSFERASE-LIKE PROTEIN"/>
    <property type="match status" value="1"/>
</dbReference>
<evidence type="ECO:0000259" key="1">
    <source>
        <dbReference type="Pfam" id="PF08445"/>
    </source>
</evidence>
<dbReference type="InterPro" id="IPR013653">
    <property type="entry name" value="GCN5-like_dom"/>
</dbReference>
<dbReference type="OrthoDB" id="61870at2759"/>
<organism evidence="2 3">
    <name type="scientific">Lophium mytilinum</name>
    <dbReference type="NCBI Taxonomy" id="390894"/>
    <lineage>
        <taxon>Eukaryota</taxon>
        <taxon>Fungi</taxon>
        <taxon>Dikarya</taxon>
        <taxon>Ascomycota</taxon>
        <taxon>Pezizomycotina</taxon>
        <taxon>Dothideomycetes</taxon>
        <taxon>Pleosporomycetidae</taxon>
        <taxon>Mytilinidiales</taxon>
        <taxon>Mytilinidiaceae</taxon>
        <taxon>Lophium</taxon>
    </lineage>
</organism>
<dbReference type="GO" id="GO:0016747">
    <property type="term" value="F:acyltransferase activity, transferring groups other than amino-acyl groups"/>
    <property type="evidence" value="ECO:0007669"/>
    <property type="project" value="InterPro"/>
</dbReference>
<dbReference type="SUPFAM" id="SSF55729">
    <property type="entry name" value="Acyl-CoA N-acyltransferases (Nat)"/>
    <property type="match status" value="1"/>
</dbReference>
<dbReference type="InterPro" id="IPR053225">
    <property type="entry name" value="Acyl-CoA_N-acyltransferase"/>
</dbReference>
<evidence type="ECO:0000313" key="2">
    <source>
        <dbReference type="EMBL" id="KAF2498633.1"/>
    </source>
</evidence>
<sequence length="364" mass="40079">MSYTDKVYEHPATSPLLLQALRSYLPYSIPLYRRIQAQIQSPTAHVLATFPPAEQESSTAPQWPKCFAACFFDRSSRPETEMWVFVSGEVPEHASHGVESASQGSDETENAEKLSCPTCTSLFLSTLRHASTFPLPPIRPENQKHLDLAATATSLQSFKGLSLSIEDVPPVAYLTHLLIPTVLTLGTLNSKLLPVLTERHLVREEFPGLNAPCGKFILKVSSTPTPKPLPEGLRWGEVRAQDIATVQAGTAIPRAAATLLQLKSLAVFPSNSEKPIAWVFLGHDGSLSSLHVKPEFRGRGIAKSLASKLFRDNVSNTAEDEENQDDWAHADVYQGNVQSESVCKSLGGKPWWTVYWVRLDLGRL</sequence>
<reference evidence="2" key="1">
    <citation type="journal article" date="2020" name="Stud. Mycol.">
        <title>101 Dothideomycetes genomes: a test case for predicting lifestyles and emergence of pathogens.</title>
        <authorList>
            <person name="Haridas S."/>
            <person name="Albert R."/>
            <person name="Binder M."/>
            <person name="Bloem J."/>
            <person name="Labutti K."/>
            <person name="Salamov A."/>
            <person name="Andreopoulos B."/>
            <person name="Baker S."/>
            <person name="Barry K."/>
            <person name="Bills G."/>
            <person name="Bluhm B."/>
            <person name="Cannon C."/>
            <person name="Castanera R."/>
            <person name="Culley D."/>
            <person name="Daum C."/>
            <person name="Ezra D."/>
            <person name="Gonzalez J."/>
            <person name="Henrissat B."/>
            <person name="Kuo A."/>
            <person name="Liang C."/>
            <person name="Lipzen A."/>
            <person name="Lutzoni F."/>
            <person name="Magnuson J."/>
            <person name="Mondo S."/>
            <person name="Nolan M."/>
            <person name="Ohm R."/>
            <person name="Pangilinan J."/>
            <person name="Park H.-J."/>
            <person name="Ramirez L."/>
            <person name="Alfaro M."/>
            <person name="Sun H."/>
            <person name="Tritt A."/>
            <person name="Yoshinaga Y."/>
            <person name="Zwiers L.-H."/>
            <person name="Turgeon B."/>
            <person name="Goodwin S."/>
            <person name="Spatafora J."/>
            <person name="Crous P."/>
            <person name="Grigoriev I."/>
        </authorList>
    </citation>
    <scope>NUCLEOTIDE SEQUENCE</scope>
    <source>
        <strain evidence="2">CBS 269.34</strain>
    </source>
</reference>
<accession>A0A6A6R4E3</accession>
<dbReference type="InterPro" id="IPR016181">
    <property type="entry name" value="Acyl_CoA_acyltransferase"/>
</dbReference>
<name>A0A6A6R4E3_9PEZI</name>
<gene>
    <name evidence="2" type="ORF">BU16DRAFT_524724</name>
</gene>